<dbReference type="InterPro" id="IPR051379">
    <property type="entry name" value="C-type_Lectin_Receptor_IMM"/>
</dbReference>
<dbReference type="GO" id="GO:0005886">
    <property type="term" value="C:plasma membrane"/>
    <property type="evidence" value="ECO:0007669"/>
    <property type="project" value="TreeGrafter"/>
</dbReference>
<evidence type="ECO:0000256" key="2">
    <source>
        <dbReference type="ARBA" id="ARBA00022734"/>
    </source>
</evidence>
<dbReference type="GO" id="GO:0030246">
    <property type="term" value="F:carbohydrate binding"/>
    <property type="evidence" value="ECO:0007669"/>
    <property type="project" value="UniProtKB-KW"/>
</dbReference>
<evidence type="ECO:0000313" key="4">
    <source>
        <dbReference type="Proteomes" id="UP000515159"/>
    </source>
</evidence>
<dbReference type="Pfam" id="PF00059">
    <property type="entry name" value="Lectin_C"/>
    <property type="match status" value="1"/>
</dbReference>
<evidence type="ECO:0000256" key="1">
    <source>
        <dbReference type="ARBA" id="ARBA00004167"/>
    </source>
</evidence>
<sequence length="176" mass="20372">MCSNKASNQIGVNLPDKLGRQQTGEIYRGQALEFCPEEWRPWKGKCYFVSKEKKDWISSLRDCVSRDSHLALLKNTTDLGFISNSTKEQYWIGLNFTNNTWIWLDGTKSRAPEIRHNSSCAVISANRLLDWNCDYTNRWICEKVAVQLHFDPEHNLPVTMTNGRKHTVIINDKVQP</sequence>
<accession>A0A6P8SQ25</accession>
<dbReference type="GeneID" id="117367939"/>
<keyword evidence="2" id="KW-0430">Lectin</keyword>
<dbReference type="CDD" id="cd03593">
    <property type="entry name" value="CLECT_NK_receptors_like"/>
    <property type="match status" value="1"/>
</dbReference>
<comment type="subcellular location">
    <subcellularLocation>
        <location evidence="1">Membrane</location>
        <topology evidence="1">Single-pass membrane protein</topology>
    </subcellularLocation>
</comment>
<dbReference type="AlphaFoldDB" id="A0A6P8SQ25"/>
<dbReference type="InterPro" id="IPR016186">
    <property type="entry name" value="C-type_lectin-like/link_sf"/>
</dbReference>
<dbReference type="Proteomes" id="UP000515159">
    <property type="component" value="Chromosome 1"/>
</dbReference>
<dbReference type="SUPFAM" id="SSF56436">
    <property type="entry name" value="C-type lectin-like"/>
    <property type="match status" value="1"/>
</dbReference>
<reference evidence="5" key="1">
    <citation type="submission" date="2025-08" db="UniProtKB">
        <authorList>
            <consortium name="RefSeq"/>
        </authorList>
    </citation>
    <scope>IDENTIFICATION</scope>
</reference>
<dbReference type="FunCoup" id="A0A6P8SQ25">
    <property type="interactions" value="184"/>
</dbReference>
<evidence type="ECO:0000313" key="5">
    <source>
        <dbReference type="RefSeq" id="XP_033816991.1"/>
    </source>
</evidence>
<dbReference type="InterPro" id="IPR033992">
    <property type="entry name" value="NKR-like_CTLD"/>
</dbReference>
<dbReference type="InterPro" id="IPR016187">
    <property type="entry name" value="CTDL_fold"/>
</dbReference>
<dbReference type="PROSITE" id="PS50041">
    <property type="entry name" value="C_TYPE_LECTIN_2"/>
    <property type="match status" value="1"/>
</dbReference>
<dbReference type="InterPro" id="IPR001304">
    <property type="entry name" value="C-type_lectin-like"/>
</dbReference>
<dbReference type="PANTHER" id="PTHR46746">
    <property type="entry name" value="KILLER CELL LECTIN-LIKE RECEPTOR SUBFAMILY F MEMBER 2"/>
    <property type="match status" value="1"/>
</dbReference>
<dbReference type="PANTHER" id="PTHR46746:SF3">
    <property type="entry name" value="C-TYPE LECTIN DOMAIN-CONTAINING PROTEIN-RELATED"/>
    <property type="match status" value="1"/>
</dbReference>
<gene>
    <name evidence="5" type="primary">LOC117367939</name>
</gene>
<dbReference type="SMART" id="SM00034">
    <property type="entry name" value="CLECT"/>
    <property type="match status" value="1"/>
</dbReference>
<dbReference type="RefSeq" id="XP_033816991.1">
    <property type="nucleotide sequence ID" value="XM_033961100.1"/>
</dbReference>
<dbReference type="KEGG" id="gsh:117367939"/>
<name>A0A6P8SQ25_GEOSA</name>
<proteinExistence type="predicted"/>
<dbReference type="InParanoid" id="A0A6P8SQ25"/>
<feature type="domain" description="C-type lectin" evidence="3">
    <location>
        <begin position="42"/>
        <end position="142"/>
    </location>
</feature>
<organism evidence="4 5">
    <name type="scientific">Geotrypetes seraphini</name>
    <name type="common">Gaboon caecilian</name>
    <name type="synonym">Caecilia seraphini</name>
    <dbReference type="NCBI Taxonomy" id="260995"/>
    <lineage>
        <taxon>Eukaryota</taxon>
        <taxon>Metazoa</taxon>
        <taxon>Chordata</taxon>
        <taxon>Craniata</taxon>
        <taxon>Vertebrata</taxon>
        <taxon>Euteleostomi</taxon>
        <taxon>Amphibia</taxon>
        <taxon>Gymnophiona</taxon>
        <taxon>Geotrypetes</taxon>
    </lineage>
</organism>
<keyword evidence="4" id="KW-1185">Reference proteome</keyword>
<protein>
    <submittedName>
        <fullName evidence="5">Killer cell lectin-like receptor subfamily F member 2</fullName>
    </submittedName>
</protein>
<dbReference type="OrthoDB" id="538816at2759"/>
<dbReference type="Gene3D" id="3.10.100.10">
    <property type="entry name" value="Mannose-Binding Protein A, subunit A"/>
    <property type="match status" value="1"/>
</dbReference>
<evidence type="ECO:0000259" key="3">
    <source>
        <dbReference type="PROSITE" id="PS50041"/>
    </source>
</evidence>